<evidence type="ECO:0000313" key="2">
    <source>
        <dbReference type="Proteomes" id="UP000296049"/>
    </source>
</evidence>
<protein>
    <submittedName>
        <fullName evidence="1">Uncharacterized protein</fullName>
    </submittedName>
</protein>
<dbReference type="EMBL" id="KB743371">
    <property type="protein sequence ID" value="EOA99134.1"/>
    <property type="molecule type" value="Genomic_DNA"/>
</dbReference>
<dbReference type="Proteomes" id="UP000296049">
    <property type="component" value="Unassembled WGS sequence"/>
</dbReference>
<dbReference type="AlphaFoldDB" id="R0LCA4"/>
<gene>
    <name evidence="1" type="ORF">Anapl_17035</name>
</gene>
<organism evidence="1 2">
    <name type="scientific">Anas platyrhynchos</name>
    <name type="common">Mallard</name>
    <name type="synonym">Anas boschas</name>
    <dbReference type="NCBI Taxonomy" id="8839"/>
    <lineage>
        <taxon>Eukaryota</taxon>
        <taxon>Metazoa</taxon>
        <taxon>Chordata</taxon>
        <taxon>Craniata</taxon>
        <taxon>Vertebrata</taxon>
        <taxon>Euteleostomi</taxon>
        <taxon>Archelosauria</taxon>
        <taxon>Archosauria</taxon>
        <taxon>Dinosauria</taxon>
        <taxon>Saurischia</taxon>
        <taxon>Theropoda</taxon>
        <taxon>Coelurosauria</taxon>
        <taxon>Aves</taxon>
        <taxon>Neognathae</taxon>
        <taxon>Galloanserae</taxon>
        <taxon>Anseriformes</taxon>
        <taxon>Anatidae</taxon>
        <taxon>Anatinae</taxon>
        <taxon>Anas</taxon>
    </lineage>
</organism>
<evidence type="ECO:0000313" key="1">
    <source>
        <dbReference type="EMBL" id="EOA99134.1"/>
    </source>
</evidence>
<keyword evidence="2" id="KW-1185">Reference proteome</keyword>
<reference evidence="2" key="1">
    <citation type="journal article" date="2013" name="Nat. Genet.">
        <title>The duck genome and transcriptome provide insight into an avian influenza virus reservoir species.</title>
        <authorList>
            <person name="Huang Y."/>
            <person name="Li Y."/>
            <person name="Burt D.W."/>
            <person name="Chen H."/>
            <person name="Zhang Y."/>
            <person name="Qian W."/>
            <person name="Kim H."/>
            <person name="Gan S."/>
            <person name="Zhao Y."/>
            <person name="Li J."/>
            <person name="Yi K."/>
            <person name="Feng H."/>
            <person name="Zhu P."/>
            <person name="Li B."/>
            <person name="Liu Q."/>
            <person name="Fairley S."/>
            <person name="Magor K.E."/>
            <person name="Du Z."/>
            <person name="Hu X."/>
            <person name="Goodman L."/>
            <person name="Tafer H."/>
            <person name="Vignal A."/>
            <person name="Lee T."/>
            <person name="Kim K.W."/>
            <person name="Sheng Z."/>
            <person name="An Y."/>
            <person name="Searle S."/>
            <person name="Herrero J."/>
            <person name="Groenen M.A."/>
            <person name="Crooijmans R.P."/>
            <person name="Faraut T."/>
            <person name="Cai Q."/>
            <person name="Webster R.G."/>
            <person name="Aldridge J.R."/>
            <person name="Warren W.C."/>
            <person name="Bartschat S."/>
            <person name="Kehr S."/>
            <person name="Marz M."/>
            <person name="Stadler P.F."/>
            <person name="Smith J."/>
            <person name="Kraus R.H."/>
            <person name="Zhao Y."/>
            <person name="Ren L."/>
            <person name="Fei J."/>
            <person name="Morisson M."/>
            <person name="Kaiser P."/>
            <person name="Griffin D.K."/>
            <person name="Rao M."/>
            <person name="Pitel F."/>
            <person name="Wang J."/>
            <person name="Li N."/>
        </authorList>
    </citation>
    <scope>NUCLEOTIDE SEQUENCE [LARGE SCALE GENOMIC DNA]</scope>
</reference>
<proteinExistence type="predicted"/>
<accession>R0LCA4</accession>
<name>R0LCA4_ANAPL</name>
<sequence length="207" mass="23108">MFKKANELTKMSVQQSVLTAVENKHLSIKCLTALSVQDEKTNHIVNHVEKVELEGENQVSVNSKPPGISFEGGLGAAFRIRPVRHTQREVVRVLIQLMCPSGWWLASRTDQSRPQFFSKQLFIGQTTLNVTTTANTQKLPCLNGWRTSNPSGEQATGDCMESPESPLSFLSKLFYIPDGLIVKSLMLSRPRGFPTPMATFPNLPFLY</sequence>